<keyword evidence="1" id="KW-0472">Membrane</keyword>
<dbReference type="AlphaFoldDB" id="A0A1F4XYY3"/>
<proteinExistence type="predicted"/>
<comment type="caution">
    <text evidence="2">The sequence shown here is derived from an EMBL/GenBank/DDBJ whole genome shotgun (WGS) entry which is preliminary data.</text>
</comment>
<feature type="transmembrane region" description="Helical" evidence="1">
    <location>
        <begin position="160"/>
        <end position="178"/>
    </location>
</feature>
<organism evidence="2 3">
    <name type="scientific">Candidatus Adlerbacteria bacterium RIFCSPLOWO2_01_FULL_54_21b</name>
    <dbReference type="NCBI Taxonomy" id="1797245"/>
    <lineage>
        <taxon>Bacteria</taxon>
        <taxon>Candidatus Adleribacteriota</taxon>
    </lineage>
</organism>
<evidence type="ECO:0000256" key="1">
    <source>
        <dbReference type="SAM" id="Phobius"/>
    </source>
</evidence>
<gene>
    <name evidence="2" type="ORF">A2949_01425</name>
</gene>
<keyword evidence="1" id="KW-0812">Transmembrane</keyword>
<sequence>MCFSAAASFAAAGALGVAGGLTLTQVKKKSELPFASIPLLFGIQQAIEGAVWVSFGAPVVNTVATYAYSMFSHVLWPIFVPFSVLMIETDPTRKKILRLFSFIGLFVGLYLLYFIIADPVTAHITKNSIAYHSPHLYVYPIMALYLIATCGSCLVSSHKIIKIFGVVLFISFAIAAWFFTETFFSVWCFFAAILSIIVYWYFRSNSAGPMPGRSGVSLKNNN</sequence>
<accession>A0A1F4XYY3</accession>
<name>A0A1F4XYY3_9BACT</name>
<feature type="transmembrane region" description="Helical" evidence="1">
    <location>
        <begin position="136"/>
        <end position="155"/>
    </location>
</feature>
<keyword evidence="1" id="KW-1133">Transmembrane helix</keyword>
<evidence type="ECO:0000313" key="2">
    <source>
        <dbReference type="EMBL" id="OGC86920.1"/>
    </source>
</evidence>
<feature type="transmembrane region" description="Helical" evidence="1">
    <location>
        <begin position="184"/>
        <end position="202"/>
    </location>
</feature>
<feature type="transmembrane region" description="Helical" evidence="1">
    <location>
        <begin position="99"/>
        <end position="116"/>
    </location>
</feature>
<dbReference type="STRING" id="1797245.A2949_01425"/>
<reference evidence="2 3" key="1">
    <citation type="journal article" date="2016" name="Nat. Commun.">
        <title>Thousands of microbial genomes shed light on interconnected biogeochemical processes in an aquifer system.</title>
        <authorList>
            <person name="Anantharaman K."/>
            <person name="Brown C.T."/>
            <person name="Hug L.A."/>
            <person name="Sharon I."/>
            <person name="Castelle C.J."/>
            <person name="Probst A.J."/>
            <person name="Thomas B.C."/>
            <person name="Singh A."/>
            <person name="Wilkins M.J."/>
            <person name="Karaoz U."/>
            <person name="Brodie E.L."/>
            <person name="Williams K.H."/>
            <person name="Hubbard S.S."/>
            <person name="Banfield J.F."/>
        </authorList>
    </citation>
    <scope>NUCLEOTIDE SEQUENCE [LARGE SCALE GENOMIC DNA]</scope>
</reference>
<dbReference type="InterPro" id="IPR046737">
    <property type="entry name" value="DUF6629"/>
</dbReference>
<dbReference type="Pfam" id="PF20334">
    <property type="entry name" value="DUF6629"/>
    <property type="match status" value="1"/>
</dbReference>
<dbReference type="EMBL" id="MEWZ01000011">
    <property type="protein sequence ID" value="OGC86920.1"/>
    <property type="molecule type" value="Genomic_DNA"/>
</dbReference>
<dbReference type="Proteomes" id="UP000178585">
    <property type="component" value="Unassembled WGS sequence"/>
</dbReference>
<protein>
    <submittedName>
        <fullName evidence="2">Uncharacterized protein</fullName>
    </submittedName>
</protein>
<evidence type="ECO:0000313" key="3">
    <source>
        <dbReference type="Proteomes" id="UP000178585"/>
    </source>
</evidence>
<feature type="transmembrane region" description="Helical" evidence="1">
    <location>
        <begin position="66"/>
        <end position="87"/>
    </location>
</feature>